<gene>
    <name evidence="5" type="ORF">Aph01nite_21260</name>
</gene>
<dbReference type="NCBIfam" id="NF040586">
    <property type="entry name" value="FxSxx_TPR"/>
    <property type="match status" value="1"/>
</dbReference>
<dbReference type="InterPro" id="IPR053137">
    <property type="entry name" value="NLR-like"/>
</dbReference>
<evidence type="ECO:0000259" key="4">
    <source>
        <dbReference type="Pfam" id="PF25000"/>
    </source>
</evidence>
<dbReference type="InterPro" id="IPR002182">
    <property type="entry name" value="NB-ARC"/>
</dbReference>
<protein>
    <recommendedName>
        <fullName evidence="7">ATP/GTP-binding protein</fullName>
    </recommendedName>
</protein>
<evidence type="ECO:0000259" key="3">
    <source>
        <dbReference type="Pfam" id="PF13676"/>
    </source>
</evidence>
<feature type="domain" description="CobQ/CobB/MinD/ParA nucleotide binding" evidence="2">
    <location>
        <begin position="10"/>
        <end position="212"/>
    </location>
</feature>
<evidence type="ECO:0000259" key="2">
    <source>
        <dbReference type="Pfam" id="PF01656"/>
    </source>
</evidence>
<dbReference type="Pfam" id="PF13374">
    <property type="entry name" value="TPR_10"/>
    <property type="match status" value="2"/>
</dbReference>
<dbReference type="InterPro" id="IPR056681">
    <property type="entry name" value="DUF7779"/>
</dbReference>
<evidence type="ECO:0000259" key="1">
    <source>
        <dbReference type="Pfam" id="PF00931"/>
    </source>
</evidence>
<dbReference type="Pfam" id="PF00931">
    <property type="entry name" value="NB-ARC"/>
    <property type="match status" value="1"/>
</dbReference>
<dbReference type="RefSeq" id="WP_204040598.1">
    <property type="nucleotide sequence ID" value="NZ_BOOA01000013.1"/>
</dbReference>
<reference evidence="5" key="1">
    <citation type="submission" date="2021-01" db="EMBL/GenBank/DDBJ databases">
        <title>Whole genome shotgun sequence of Acrocarpospora phusangensis NBRC 108782.</title>
        <authorList>
            <person name="Komaki H."/>
            <person name="Tamura T."/>
        </authorList>
    </citation>
    <scope>NUCLEOTIDE SEQUENCE</scope>
    <source>
        <strain evidence="5">NBRC 108782</strain>
    </source>
</reference>
<dbReference type="Gene3D" id="3.40.50.300">
    <property type="entry name" value="P-loop containing nucleotide triphosphate hydrolases"/>
    <property type="match status" value="2"/>
</dbReference>
<dbReference type="SUPFAM" id="SSF48452">
    <property type="entry name" value="TPR-like"/>
    <property type="match status" value="4"/>
</dbReference>
<dbReference type="GO" id="GO:0007165">
    <property type="term" value="P:signal transduction"/>
    <property type="evidence" value="ECO:0007669"/>
    <property type="project" value="InterPro"/>
</dbReference>
<feature type="domain" description="DUF7779" evidence="4">
    <location>
        <begin position="724"/>
        <end position="813"/>
    </location>
</feature>
<dbReference type="InterPro" id="IPR011990">
    <property type="entry name" value="TPR-like_helical_dom_sf"/>
</dbReference>
<dbReference type="CDD" id="cd02042">
    <property type="entry name" value="ParAB_family"/>
    <property type="match status" value="1"/>
</dbReference>
<dbReference type="Gene3D" id="1.25.40.10">
    <property type="entry name" value="Tetratricopeptide repeat domain"/>
    <property type="match status" value="2"/>
</dbReference>
<evidence type="ECO:0000313" key="5">
    <source>
        <dbReference type="EMBL" id="GIH23816.1"/>
    </source>
</evidence>
<dbReference type="PANTHER" id="PTHR46082">
    <property type="entry name" value="ATP/GTP-BINDING PROTEIN-RELATED"/>
    <property type="match status" value="1"/>
</dbReference>
<dbReference type="InterPro" id="IPR035897">
    <property type="entry name" value="Toll_tir_struct_dom_sf"/>
</dbReference>
<dbReference type="InterPro" id="IPR000157">
    <property type="entry name" value="TIR_dom"/>
</dbReference>
<dbReference type="NCBIfam" id="NF047398">
    <property type="entry name" value="AAA_KGGVGR"/>
    <property type="match status" value="1"/>
</dbReference>
<dbReference type="EMBL" id="BOOA01000013">
    <property type="protein sequence ID" value="GIH23816.1"/>
    <property type="molecule type" value="Genomic_DNA"/>
</dbReference>
<organism evidence="5 6">
    <name type="scientific">Acrocarpospora phusangensis</name>
    <dbReference type="NCBI Taxonomy" id="1070424"/>
    <lineage>
        <taxon>Bacteria</taxon>
        <taxon>Bacillati</taxon>
        <taxon>Actinomycetota</taxon>
        <taxon>Actinomycetes</taxon>
        <taxon>Streptosporangiales</taxon>
        <taxon>Streptosporangiaceae</taxon>
        <taxon>Acrocarpospora</taxon>
    </lineage>
</organism>
<dbReference type="SUPFAM" id="SSF52540">
    <property type="entry name" value="P-loop containing nucleoside triphosphate hydrolases"/>
    <property type="match status" value="2"/>
</dbReference>
<evidence type="ECO:0008006" key="7">
    <source>
        <dbReference type="Google" id="ProtNLM"/>
    </source>
</evidence>
<dbReference type="Pfam" id="PF13676">
    <property type="entry name" value="TIR_2"/>
    <property type="match status" value="1"/>
</dbReference>
<dbReference type="Pfam" id="PF13424">
    <property type="entry name" value="TPR_12"/>
    <property type="match status" value="2"/>
</dbReference>
<feature type="domain" description="TIR" evidence="3">
    <location>
        <begin position="335"/>
        <end position="446"/>
    </location>
</feature>
<dbReference type="InterPro" id="IPR002586">
    <property type="entry name" value="CobQ/CobB/MinD/ParA_Nub-bd_dom"/>
</dbReference>
<comment type="caution">
    <text evidence="5">The sequence shown here is derived from an EMBL/GenBank/DDBJ whole genome shotgun (WGS) entry which is preliminary data.</text>
</comment>
<dbReference type="PANTHER" id="PTHR46082:SF6">
    <property type="entry name" value="AAA+ ATPASE DOMAIN-CONTAINING PROTEIN-RELATED"/>
    <property type="match status" value="1"/>
</dbReference>
<sequence>MVSDQNGKIITFYSFKGGTGRTMALANTAWILASHGRRVLVIDWDLESPGLHRFFHPFLDESVIAATKGVVDMITDYQWATTSPHDEPDWHREYARVTRHAVSLEKWDFPGAGTLDFLSAGRRNRDYSSLSTFDLDVFYERGGGQFLDALQADMRRNYDYTLIDSRTGFSDIADICTIALPDVLVDCFTMSDQSIDGAAEVARIIDKQYPDHNIRILPVLMRVDDGEKKKVDAGRMHARDQFVGFPKGLSPDGVKNYWATIEVPYKRFYAFEETLATFGDSPGSPGSLLSAYERLTSAITDGTVAAMPPMEETVRLRWLEAFTRRQPAQHPDIRLSYAPEDRMWADWVMAVLEQAGFRVTPVTRYGSADRSPAQEMPESASTVVILSPAYLRGSQRDEWPSSADLPTGTPPDVVSLRVSDAVRLTMPVGERPPVDLVRLSSEDAVEAVLRAVGRAGHGHDTIELSQLGTRYPGTQPSIWSVGARNASFTGRNIALETLRNQLLGSSQAVVLPQALYGMGGVGKTQVALEYAHRFAADYDLVWWIPAEQPDLINPMLAELARRIGLPVSDSVVEGALAAREALRRGEPHARWLLIFDNAGDPEELKPFLPGGTGHVIVTSRIQTWSNIAAPLEVDVFSQQESVEHLLRRVPRLAPADALSVAEELGFLPLAVEQAAAWLSETGLSAAEYVTQLQKQAPRILAMNRPTDYENSVAATWNVSLEQLRSRSPAAERMLQLCAYFSPDPISLSLIYSDDMMRALLPYDDSLRGEKLVLGRVIREISRFALAKIDQGSKTIQVHRLVQTVIRDQMSSDDIETISHQVHHILVAARPQTGEVDDPENWQQYDLIWPHLLPSDAEKCVEEETRQLLTERVRYWWKRGEYDSALQLGQRLADYWEEKFGQLERQRLHMLFNIANVLRSQGNFAEARKLDEWVLAQQSKTLKENHPHTLMTTGGLAADLRALGEFARALEMDRNNHEQWKETYGEDYPRTLNSANNLAVSYRLVGDWRSAKELDEDTLQRMGEVFGPGHPYTLSTAQNLARDMREAGEFAASVELLNRTLTGYSMLQFDDYPDALRAAKSIAVSLRRAGERQEALKRAQDTHDHYQRLFPFHPESSAAALELACCLSAVDDKESARDLAASVFDGYRERLGDQHPYTLVAANNLMTYRRGTGDLAGALRLGQETLASMRARLGDQHPFTLSCTINVANCAADAGDHETAEKLERQALTSLLTTLGRDHPDTLACQANYAITLRALGQTTQSAQVHKEALAAVGARLGEHHPSSLALREWRRVNRDLEPQPI</sequence>
<accession>A0A919Q7V5</accession>
<dbReference type="Pfam" id="PF01656">
    <property type="entry name" value="CbiA"/>
    <property type="match status" value="1"/>
</dbReference>
<dbReference type="Pfam" id="PF25000">
    <property type="entry name" value="DUF7779"/>
    <property type="match status" value="1"/>
</dbReference>
<keyword evidence="6" id="KW-1185">Reference proteome</keyword>
<evidence type="ECO:0000313" key="6">
    <source>
        <dbReference type="Proteomes" id="UP000640052"/>
    </source>
</evidence>
<proteinExistence type="predicted"/>
<dbReference type="Proteomes" id="UP000640052">
    <property type="component" value="Unassembled WGS sequence"/>
</dbReference>
<dbReference type="GO" id="GO:0043531">
    <property type="term" value="F:ADP binding"/>
    <property type="evidence" value="ECO:0007669"/>
    <property type="project" value="InterPro"/>
</dbReference>
<dbReference type="SUPFAM" id="SSF52200">
    <property type="entry name" value="Toll/Interleukin receptor TIR domain"/>
    <property type="match status" value="1"/>
</dbReference>
<feature type="domain" description="NB-ARC" evidence="1">
    <location>
        <begin position="495"/>
        <end position="641"/>
    </location>
</feature>
<dbReference type="InterPro" id="IPR027417">
    <property type="entry name" value="P-loop_NTPase"/>
</dbReference>
<name>A0A919Q7V5_9ACTN</name>